<evidence type="ECO:0000313" key="2">
    <source>
        <dbReference type="WBParaSite" id="MBELARI_LOCUS5820"/>
    </source>
</evidence>
<sequence>MILTDRARMLHHFGFGDDRFSVENCDERILRINNGQQLLNINCFDAMKGILEIIHETISDFLKFFVALIVRLFDEIISRKGVVFLEKDIF</sequence>
<accession>A0AAF3FFK1</accession>
<evidence type="ECO:0000313" key="1">
    <source>
        <dbReference type="Proteomes" id="UP000887575"/>
    </source>
</evidence>
<dbReference type="Proteomes" id="UP000887575">
    <property type="component" value="Unassembled WGS sequence"/>
</dbReference>
<dbReference type="WBParaSite" id="MBELARI_LOCUS5820">
    <property type="protein sequence ID" value="MBELARI_LOCUS5820"/>
    <property type="gene ID" value="MBELARI_LOCUS5820"/>
</dbReference>
<keyword evidence="1" id="KW-1185">Reference proteome</keyword>
<organism evidence="1 2">
    <name type="scientific">Mesorhabditis belari</name>
    <dbReference type="NCBI Taxonomy" id="2138241"/>
    <lineage>
        <taxon>Eukaryota</taxon>
        <taxon>Metazoa</taxon>
        <taxon>Ecdysozoa</taxon>
        <taxon>Nematoda</taxon>
        <taxon>Chromadorea</taxon>
        <taxon>Rhabditida</taxon>
        <taxon>Rhabditina</taxon>
        <taxon>Rhabditomorpha</taxon>
        <taxon>Rhabditoidea</taxon>
        <taxon>Rhabditidae</taxon>
        <taxon>Mesorhabditinae</taxon>
        <taxon>Mesorhabditis</taxon>
    </lineage>
</organism>
<protein>
    <submittedName>
        <fullName evidence="2">Uncharacterized protein</fullName>
    </submittedName>
</protein>
<proteinExistence type="predicted"/>
<dbReference type="AlphaFoldDB" id="A0AAF3FFK1"/>
<reference evidence="2" key="1">
    <citation type="submission" date="2024-02" db="UniProtKB">
        <authorList>
            <consortium name="WormBaseParasite"/>
        </authorList>
    </citation>
    <scope>IDENTIFICATION</scope>
</reference>
<name>A0AAF3FFK1_9BILA</name>